<feature type="domain" description="CTLH" evidence="3">
    <location>
        <begin position="221"/>
        <end position="280"/>
    </location>
</feature>
<dbReference type="PANTHER" id="PTHR12864">
    <property type="entry name" value="RAN BINDING PROTEIN 9-RELATED"/>
    <property type="match status" value="1"/>
</dbReference>
<dbReference type="FunCoup" id="A0A163JVY3">
    <property type="interactions" value="432"/>
</dbReference>
<dbReference type="OrthoDB" id="25503at2759"/>
<dbReference type="AlphaFoldDB" id="A0A163JVY3"/>
<evidence type="ECO:0000259" key="3">
    <source>
        <dbReference type="PROSITE" id="PS50897"/>
    </source>
</evidence>
<keyword evidence="5" id="KW-1185">Reference proteome</keyword>
<dbReference type="InterPro" id="IPR024964">
    <property type="entry name" value="CTLH/CRA"/>
</dbReference>
<accession>A0A163JVY3</accession>
<dbReference type="Pfam" id="PF00622">
    <property type="entry name" value="SPRY"/>
    <property type="match status" value="1"/>
</dbReference>
<reference evidence="4" key="1">
    <citation type="submission" date="2016-04" db="EMBL/GenBank/DDBJ databases">
        <authorList>
            <person name="Evans L.H."/>
            <person name="Alamgir A."/>
            <person name="Owens N."/>
            <person name="Weber N.D."/>
            <person name="Virtaneva K."/>
            <person name="Barbian K."/>
            <person name="Babar A."/>
            <person name="Rosenke K."/>
        </authorList>
    </citation>
    <scope>NUCLEOTIDE SEQUENCE [LARGE SCALE GENOMIC DNA]</scope>
    <source>
        <strain evidence="4">CBS 101.48</strain>
    </source>
</reference>
<dbReference type="STRING" id="4829.A0A163JVY3"/>
<evidence type="ECO:0000259" key="2">
    <source>
        <dbReference type="PROSITE" id="PS50188"/>
    </source>
</evidence>
<dbReference type="InterPro" id="IPR006595">
    <property type="entry name" value="CTLH_C"/>
</dbReference>
<gene>
    <name evidence="4" type="primary">ABSGL_09568.1 scaffold 11342</name>
</gene>
<dbReference type="Gene3D" id="2.60.120.920">
    <property type="match status" value="1"/>
</dbReference>
<feature type="compositionally biased region" description="Low complexity" evidence="1">
    <location>
        <begin position="306"/>
        <end position="326"/>
    </location>
</feature>
<dbReference type="SUPFAM" id="SSF49899">
    <property type="entry name" value="Concanavalin A-like lectins/glucanases"/>
    <property type="match status" value="1"/>
</dbReference>
<evidence type="ECO:0000313" key="5">
    <source>
        <dbReference type="Proteomes" id="UP000078561"/>
    </source>
</evidence>
<dbReference type="GO" id="GO:0003677">
    <property type="term" value="F:DNA binding"/>
    <property type="evidence" value="ECO:0007669"/>
    <property type="project" value="InterPro"/>
</dbReference>
<dbReference type="Gene3D" id="1.10.443.20">
    <property type="entry name" value="Centromere DNA-binding protein complex CBF3 subunit, domain 2"/>
    <property type="match status" value="1"/>
</dbReference>
<dbReference type="OMA" id="GCCINFV"/>
<dbReference type="SMART" id="SM00449">
    <property type="entry name" value="SPRY"/>
    <property type="match status" value="1"/>
</dbReference>
<dbReference type="InterPro" id="IPR038279">
    <property type="entry name" value="Ndc10_dom2_sf"/>
</dbReference>
<dbReference type="InterPro" id="IPR003877">
    <property type="entry name" value="SPRY_dom"/>
</dbReference>
<evidence type="ECO:0008006" key="6">
    <source>
        <dbReference type="Google" id="ProtNLM"/>
    </source>
</evidence>
<dbReference type="CDD" id="cd12909">
    <property type="entry name" value="SPRY_RanBP9_10"/>
    <property type="match status" value="1"/>
</dbReference>
<dbReference type="SMART" id="SM00668">
    <property type="entry name" value="CTLH"/>
    <property type="match status" value="1"/>
</dbReference>
<proteinExistence type="predicted"/>
<dbReference type="InterPro" id="IPR050618">
    <property type="entry name" value="Ubq-SigPath_Reg"/>
</dbReference>
<dbReference type="InParanoid" id="A0A163JVY3"/>
<sequence length="514" mass="57132">MRRKRSTHDELMTLDLRLPTAWNPSDKAKHITVDNQCLALKYAGPGKTEAHAASVRTNFPMRPQTGLFYYEVKILSKGDDGFIGIGFCTKDNDLERLPGWDVGSFGYHGDDGHGFAGSGVGRSYGPSYTTGDIIGCGVNFAEASAFYTKNGTMVGTAFTSIDLTKIYYPVVGLRTPGEHVIANFGDEDFVFDISLYIKTARSLLQSDRTPDHPDLDKACTDTKQRQEIRHAVMEGHIDQVIRLTDQYYPGTLQQQGNSLILFELQCGKFVELMREYSTRQKQRRPSATSEADDGHLSPLPNQRRTSWASVAASSSSSIHSDGSISPPIIPSPETPLEDDELLKSAMKLGQCLQEEYRLDKRPYIKERLTEIFSLLAYPDIENSPSAPLLDLSRRDLLATKLNSAILELQSKPASSALEKDYQQVVAVNKQLMSNKKTHINCGSSARMTGNVDQMRRQGRWNSTMINGAYLTSLPRQLVRSMAGFPTYGRFFYIARAALNPPTSLCKKLFPAIGE</sequence>
<feature type="domain" description="B30.2/SPRY" evidence="2">
    <location>
        <begin position="1"/>
        <end position="189"/>
    </location>
</feature>
<dbReference type="InterPro" id="IPR043136">
    <property type="entry name" value="B30.2/SPRY_sf"/>
</dbReference>
<protein>
    <recommendedName>
        <fullName evidence="6">B30.2/SPRY domain-containing protein</fullName>
    </recommendedName>
</protein>
<evidence type="ECO:0000256" key="1">
    <source>
        <dbReference type="SAM" id="MobiDB-lite"/>
    </source>
</evidence>
<dbReference type="PROSITE" id="PS50188">
    <property type="entry name" value="B302_SPRY"/>
    <property type="match status" value="1"/>
</dbReference>
<dbReference type="SMART" id="SM00757">
    <property type="entry name" value="CRA"/>
    <property type="match status" value="1"/>
</dbReference>
<dbReference type="InterPro" id="IPR013144">
    <property type="entry name" value="CRA_dom"/>
</dbReference>
<dbReference type="Proteomes" id="UP000078561">
    <property type="component" value="Unassembled WGS sequence"/>
</dbReference>
<organism evidence="4">
    <name type="scientific">Absidia glauca</name>
    <name type="common">Pin mould</name>
    <dbReference type="NCBI Taxonomy" id="4829"/>
    <lineage>
        <taxon>Eukaryota</taxon>
        <taxon>Fungi</taxon>
        <taxon>Fungi incertae sedis</taxon>
        <taxon>Mucoromycota</taxon>
        <taxon>Mucoromycotina</taxon>
        <taxon>Mucoromycetes</taxon>
        <taxon>Mucorales</taxon>
        <taxon>Cunninghamellaceae</taxon>
        <taxon>Absidia</taxon>
    </lineage>
</organism>
<dbReference type="InterPro" id="IPR013320">
    <property type="entry name" value="ConA-like_dom_sf"/>
</dbReference>
<dbReference type="EMBL" id="LT554228">
    <property type="protein sequence ID" value="SAM03725.1"/>
    <property type="molecule type" value="Genomic_DNA"/>
</dbReference>
<name>A0A163JVY3_ABSGL</name>
<dbReference type="PROSITE" id="PS50897">
    <property type="entry name" value="CTLH"/>
    <property type="match status" value="1"/>
</dbReference>
<evidence type="ECO:0000313" key="4">
    <source>
        <dbReference type="EMBL" id="SAM03725.1"/>
    </source>
</evidence>
<feature type="region of interest" description="Disordered" evidence="1">
    <location>
        <begin position="277"/>
        <end position="336"/>
    </location>
</feature>
<dbReference type="InterPro" id="IPR035782">
    <property type="entry name" value="SPRY_RanBP9/10"/>
</dbReference>
<dbReference type="Pfam" id="PF10607">
    <property type="entry name" value="CTLH"/>
    <property type="match status" value="1"/>
</dbReference>
<dbReference type="InterPro" id="IPR001870">
    <property type="entry name" value="B30.2/SPRY"/>
</dbReference>